<comment type="caution">
    <text evidence="1">The sequence shown here is derived from an EMBL/GenBank/DDBJ whole genome shotgun (WGS) entry which is preliminary data.</text>
</comment>
<accession>A0A0Q3TMA8</accession>
<dbReference type="Proteomes" id="UP000051888">
    <property type="component" value="Unassembled WGS sequence"/>
</dbReference>
<keyword evidence="2" id="KW-1185">Reference proteome</keyword>
<evidence type="ECO:0008006" key="3">
    <source>
        <dbReference type="Google" id="ProtNLM"/>
    </source>
</evidence>
<dbReference type="AlphaFoldDB" id="A0A0Q3TMA8"/>
<organism evidence="1 2">
    <name type="scientific">Heyndrickxia shackletonii</name>
    <dbReference type="NCBI Taxonomy" id="157838"/>
    <lineage>
        <taxon>Bacteria</taxon>
        <taxon>Bacillati</taxon>
        <taxon>Bacillota</taxon>
        <taxon>Bacilli</taxon>
        <taxon>Bacillales</taxon>
        <taxon>Bacillaceae</taxon>
        <taxon>Heyndrickxia</taxon>
    </lineage>
</organism>
<proteinExistence type="predicted"/>
<protein>
    <recommendedName>
        <fullName evidence="3">YueH-like protein</fullName>
    </recommendedName>
</protein>
<name>A0A0Q3TMA8_9BACI</name>
<dbReference type="OrthoDB" id="2390431at2"/>
<gene>
    <name evidence="1" type="ORF">AN964_15960</name>
</gene>
<reference evidence="1 2" key="1">
    <citation type="submission" date="2015-09" db="EMBL/GenBank/DDBJ databases">
        <title>Genome sequencing project for genomic taxonomy and phylogenomics of Bacillus-like bacteria.</title>
        <authorList>
            <person name="Liu B."/>
            <person name="Wang J."/>
            <person name="Zhu Y."/>
            <person name="Liu G."/>
            <person name="Chen Q."/>
            <person name="Chen Z."/>
            <person name="Lan J."/>
            <person name="Che J."/>
            <person name="Ge C."/>
            <person name="Shi H."/>
            <person name="Pan Z."/>
            <person name="Liu X."/>
        </authorList>
    </citation>
    <scope>NUCLEOTIDE SEQUENCE [LARGE SCALE GENOMIC DNA]</scope>
    <source>
        <strain evidence="1 2">LMG 18435</strain>
    </source>
</reference>
<dbReference type="RefSeq" id="WP_055740641.1">
    <property type="nucleotide sequence ID" value="NZ_JAAIWL010000010.1"/>
</dbReference>
<dbReference type="InterPro" id="IPR020260">
    <property type="entry name" value="Uncharacterised_YueH"/>
</dbReference>
<dbReference type="PATRIC" id="fig|157838.3.peg.3525"/>
<dbReference type="Pfam" id="PF14166">
    <property type="entry name" value="YueH"/>
    <property type="match status" value="1"/>
</dbReference>
<evidence type="ECO:0000313" key="2">
    <source>
        <dbReference type="Proteomes" id="UP000051888"/>
    </source>
</evidence>
<dbReference type="STRING" id="157838.AN964_15960"/>
<evidence type="ECO:0000313" key="1">
    <source>
        <dbReference type="EMBL" id="KQL54857.1"/>
    </source>
</evidence>
<dbReference type="EMBL" id="LJJC01000004">
    <property type="protein sequence ID" value="KQL54857.1"/>
    <property type="molecule type" value="Genomic_DNA"/>
</dbReference>
<sequence length="80" mass="9556">MKIRKTTILNKQEDLYIYENKKDDYFVVAVPVLEWSTYFTYDDPKDELVSRWSESLNEKVGGEEQAIELALKIFGWTREM</sequence>